<keyword evidence="3" id="KW-0812">Transmembrane</keyword>
<proteinExistence type="predicted"/>
<gene>
    <name evidence="4" type="ORF">F8568_021780</name>
</gene>
<dbReference type="AlphaFoldDB" id="A0A6I4MJX7"/>
<comment type="caution">
    <text evidence="4">The sequence shown here is derived from an EMBL/GenBank/DDBJ whole genome shotgun (WGS) entry which is preliminary data.</text>
</comment>
<feature type="repeat" description="WD" evidence="1">
    <location>
        <begin position="396"/>
        <end position="432"/>
    </location>
</feature>
<keyword evidence="5" id="KW-1185">Reference proteome</keyword>
<dbReference type="EMBL" id="WBMS02000016">
    <property type="protein sequence ID" value="MWA02959.1"/>
    <property type="molecule type" value="Genomic_DNA"/>
</dbReference>
<evidence type="ECO:0000313" key="4">
    <source>
        <dbReference type="EMBL" id="MWA02959.1"/>
    </source>
</evidence>
<dbReference type="InterPro" id="IPR011044">
    <property type="entry name" value="Quino_amine_DH_bsu"/>
</dbReference>
<organism evidence="4 5">
    <name type="scientific">Actinomadura physcomitrii</name>
    <dbReference type="NCBI Taxonomy" id="2650748"/>
    <lineage>
        <taxon>Bacteria</taxon>
        <taxon>Bacillati</taxon>
        <taxon>Actinomycetota</taxon>
        <taxon>Actinomycetes</taxon>
        <taxon>Streptosporangiales</taxon>
        <taxon>Thermomonosporaceae</taxon>
        <taxon>Actinomadura</taxon>
    </lineage>
</organism>
<feature type="repeat" description="WD" evidence="1">
    <location>
        <begin position="148"/>
        <end position="188"/>
    </location>
</feature>
<feature type="region of interest" description="Disordered" evidence="2">
    <location>
        <begin position="273"/>
        <end position="295"/>
    </location>
</feature>
<dbReference type="SUPFAM" id="SSF50969">
    <property type="entry name" value="YVTN repeat-like/Quinoprotein amine dehydrogenase"/>
    <property type="match status" value="1"/>
</dbReference>
<feature type="compositionally biased region" description="Polar residues" evidence="2">
    <location>
        <begin position="282"/>
        <end position="293"/>
    </location>
</feature>
<dbReference type="PANTHER" id="PTHR19879">
    <property type="entry name" value="TRANSCRIPTION INITIATION FACTOR TFIID"/>
    <property type="match status" value="1"/>
</dbReference>
<dbReference type="PROSITE" id="PS50294">
    <property type="entry name" value="WD_REPEATS_REGION"/>
    <property type="match status" value="2"/>
</dbReference>
<evidence type="ECO:0008006" key="6">
    <source>
        <dbReference type="Google" id="ProtNLM"/>
    </source>
</evidence>
<sequence length="432" mass="45229">MGRPRRPGSATPHVQPPSSGPASDGSALFRLHYSDEPWRPATRRTLSAVGRRTRRGGRERFRSLGPSNGLQGAFVGDLEDATAPDASKEAPVDAAAASVRIPLTETVPGWRWLVAGVAVAVAVGAAIFIGVQMHTARATPTEKPIAALTGNTDSIQALAFSPDSRILASSSGKTVMLWDVATGRKIATLPSGGVDVMGLAFSPDGRTLAGAGESSGGVVCLWDVAAHQRITVISGALSYGWDIATFSPDGKTIAAASLEKDAAAWDVATRHRLPLQPEGSPQPATFPSEQDTSGKPEMLQQWTLPDGEHLAALTGAGAGVDVLAFDMGTLPSHGPRRPTLRLQDPANRRPVANLADATWAYRRITLSPDAGLAAGYELGGPLLVEDLVRHQQLAKLGGTDPPADAITFSPDSKIIAAGDRDDRILLWATPRS</sequence>
<accession>A0A6I4MJX7</accession>
<evidence type="ECO:0000256" key="2">
    <source>
        <dbReference type="SAM" id="MobiDB-lite"/>
    </source>
</evidence>
<dbReference type="SMART" id="SM00320">
    <property type="entry name" value="WD40"/>
    <property type="match status" value="4"/>
</dbReference>
<dbReference type="InterPro" id="IPR015943">
    <property type="entry name" value="WD40/YVTN_repeat-like_dom_sf"/>
</dbReference>
<dbReference type="Pfam" id="PF00400">
    <property type="entry name" value="WD40"/>
    <property type="match status" value="3"/>
</dbReference>
<dbReference type="InterPro" id="IPR001680">
    <property type="entry name" value="WD40_rpt"/>
</dbReference>
<keyword evidence="3" id="KW-0472">Membrane</keyword>
<evidence type="ECO:0000256" key="1">
    <source>
        <dbReference type="PROSITE-ProRule" id="PRU00221"/>
    </source>
</evidence>
<dbReference type="Gene3D" id="2.130.10.10">
    <property type="entry name" value="YVTN repeat-like/Quinoprotein amine dehydrogenase"/>
    <property type="match status" value="2"/>
</dbReference>
<protein>
    <recommendedName>
        <fullName evidence="6">WD40 repeat domain-containing protein</fullName>
    </recommendedName>
</protein>
<feature type="transmembrane region" description="Helical" evidence="3">
    <location>
        <begin position="110"/>
        <end position="131"/>
    </location>
</feature>
<evidence type="ECO:0000256" key="3">
    <source>
        <dbReference type="SAM" id="Phobius"/>
    </source>
</evidence>
<reference evidence="4" key="1">
    <citation type="submission" date="2019-12" db="EMBL/GenBank/DDBJ databases">
        <title>Actinomadura physcomitrii sp. nov., a novel actinomycete isolated from moss [Physcomitrium sphaericum (Ludw) Fuernr].</title>
        <authorList>
            <person name="Zhuang X."/>
        </authorList>
    </citation>
    <scope>NUCLEOTIDE SEQUENCE [LARGE SCALE GENOMIC DNA]</scope>
    <source>
        <strain evidence="4">LD22</strain>
    </source>
</reference>
<name>A0A6I4MJX7_9ACTN</name>
<feature type="region of interest" description="Disordered" evidence="2">
    <location>
        <begin position="1"/>
        <end position="27"/>
    </location>
</feature>
<dbReference type="PANTHER" id="PTHR19879:SF9">
    <property type="entry name" value="TRANSCRIPTION INITIATION FACTOR TFIID SUBUNIT 5"/>
    <property type="match status" value="1"/>
</dbReference>
<dbReference type="PROSITE" id="PS50082">
    <property type="entry name" value="WD_REPEATS_2"/>
    <property type="match status" value="2"/>
</dbReference>
<keyword evidence="3" id="KW-1133">Transmembrane helix</keyword>
<evidence type="ECO:0000313" key="5">
    <source>
        <dbReference type="Proteomes" id="UP000462055"/>
    </source>
</evidence>
<keyword evidence="1" id="KW-0853">WD repeat</keyword>
<dbReference type="Proteomes" id="UP000462055">
    <property type="component" value="Unassembled WGS sequence"/>
</dbReference>
<feature type="region of interest" description="Disordered" evidence="2">
    <location>
        <begin position="48"/>
        <end position="68"/>
    </location>
</feature>